<dbReference type="EMBL" id="QQSY01000008">
    <property type="protein sequence ID" value="RDI96992.1"/>
    <property type="molecule type" value="Genomic_DNA"/>
</dbReference>
<dbReference type="RefSeq" id="WP_114826799.1">
    <property type="nucleotide sequence ID" value="NZ_QQSY01000008.1"/>
</dbReference>
<evidence type="ECO:0000313" key="2">
    <source>
        <dbReference type="Proteomes" id="UP000254711"/>
    </source>
</evidence>
<keyword evidence="2" id="KW-1185">Reference proteome</keyword>
<name>A0A370K2W8_9GAMM</name>
<reference evidence="1 2" key="1">
    <citation type="submission" date="2018-07" db="EMBL/GenBank/DDBJ databases">
        <title>Dyella solisilvae sp. nov., isolated from the pine and broad-leaved mixed forest soil.</title>
        <authorList>
            <person name="Gao Z."/>
            <person name="Qiu L."/>
        </authorList>
    </citation>
    <scope>NUCLEOTIDE SEQUENCE [LARGE SCALE GENOMIC DNA]</scope>
    <source>
        <strain evidence="1 2">DHG54</strain>
    </source>
</reference>
<dbReference type="Proteomes" id="UP000254711">
    <property type="component" value="Unassembled WGS sequence"/>
</dbReference>
<gene>
    <name evidence="1" type="ORF">DVT68_19065</name>
</gene>
<protein>
    <submittedName>
        <fullName evidence="1">Uncharacterized protein</fullName>
    </submittedName>
</protein>
<comment type="caution">
    <text evidence="1">The sequence shown here is derived from an EMBL/GenBank/DDBJ whole genome shotgun (WGS) entry which is preliminary data.</text>
</comment>
<dbReference type="AlphaFoldDB" id="A0A370K2W8"/>
<proteinExistence type="predicted"/>
<evidence type="ECO:0000313" key="1">
    <source>
        <dbReference type="EMBL" id="RDI96992.1"/>
    </source>
</evidence>
<organism evidence="1 2">
    <name type="scientific">Dyella solisilvae</name>
    <dbReference type="NCBI Taxonomy" id="1920168"/>
    <lineage>
        <taxon>Bacteria</taxon>
        <taxon>Pseudomonadati</taxon>
        <taxon>Pseudomonadota</taxon>
        <taxon>Gammaproteobacteria</taxon>
        <taxon>Lysobacterales</taxon>
        <taxon>Rhodanobacteraceae</taxon>
        <taxon>Dyella</taxon>
    </lineage>
</organism>
<sequence length="74" mass="8288">MSLRSVKFMTRNHITLTKMFVEAENVLRSMQHARSAELGDIQIAFTNVMMTHAISCLDEISFFTSNASAHAIAL</sequence>
<accession>A0A370K2W8</accession>